<keyword evidence="4" id="KW-0862">Zinc</keyword>
<keyword evidence="8" id="KW-1185">Reference proteome</keyword>
<dbReference type="GO" id="GO:0008270">
    <property type="term" value="F:zinc ion binding"/>
    <property type="evidence" value="ECO:0007669"/>
    <property type="project" value="UniProtKB-KW"/>
</dbReference>
<keyword evidence="2" id="KW-0805">Transcription regulation</keyword>
<dbReference type="Gene3D" id="4.10.60.10">
    <property type="entry name" value="Zinc finger, CCHC-type"/>
    <property type="match status" value="1"/>
</dbReference>
<keyword evidence="2" id="KW-0806">Transcription termination</keyword>
<keyword evidence="3" id="KW-0809">Transit peptide</keyword>
<dbReference type="InterPro" id="IPR036875">
    <property type="entry name" value="Znf_CCHC_sf"/>
</dbReference>
<keyword evidence="4" id="KW-0863">Zinc-finger</keyword>
<dbReference type="OrthoDB" id="1432996at2759"/>
<dbReference type="Pfam" id="PF02536">
    <property type="entry name" value="mTERF"/>
    <property type="match status" value="2"/>
</dbReference>
<dbReference type="PANTHER" id="PTHR13068">
    <property type="entry name" value="CGI-12 PROTEIN-RELATED"/>
    <property type="match status" value="1"/>
</dbReference>
<dbReference type="InterPro" id="IPR038538">
    <property type="entry name" value="MTERF_sf"/>
</dbReference>
<evidence type="ECO:0000256" key="4">
    <source>
        <dbReference type="PROSITE-ProRule" id="PRU00047"/>
    </source>
</evidence>
<dbReference type="GO" id="GO:0006353">
    <property type="term" value="P:DNA-templated transcription termination"/>
    <property type="evidence" value="ECO:0007669"/>
    <property type="project" value="UniProtKB-KW"/>
</dbReference>
<name>A0A5J5A8T6_9ASTE</name>
<dbReference type="SMART" id="SM00343">
    <property type="entry name" value="ZnF_C2HC"/>
    <property type="match status" value="1"/>
</dbReference>
<dbReference type="InterPro" id="IPR025724">
    <property type="entry name" value="GAG-pre-integrase_dom"/>
</dbReference>
<keyword evidence="2" id="KW-0804">Transcription</keyword>
<dbReference type="GO" id="GO:0003676">
    <property type="term" value="F:nucleic acid binding"/>
    <property type="evidence" value="ECO:0007669"/>
    <property type="project" value="InterPro"/>
</dbReference>
<dbReference type="InterPro" id="IPR054722">
    <property type="entry name" value="PolX-like_BBD"/>
</dbReference>
<dbReference type="InterPro" id="IPR001878">
    <property type="entry name" value="Znf_CCHC"/>
</dbReference>
<accession>A0A5J5A8T6</accession>
<dbReference type="Proteomes" id="UP000325577">
    <property type="component" value="Linkage Group LG21"/>
</dbReference>
<organism evidence="7 8">
    <name type="scientific">Nyssa sinensis</name>
    <dbReference type="NCBI Taxonomy" id="561372"/>
    <lineage>
        <taxon>Eukaryota</taxon>
        <taxon>Viridiplantae</taxon>
        <taxon>Streptophyta</taxon>
        <taxon>Embryophyta</taxon>
        <taxon>Tracheophyta</taxon>
        <taxon>Spermatophyta</taxon>
        <taxon>Magnoliopsida</taxon>
        <taxon>eudicotyledons</taxon>
        <taxon>Gunneridae</taxon>
        <taxon>Pentapetalae</taxon>
        <taxon>asterids</taxon>
        <taxon>Cornales</taxon>
        <taxon>Nyssaceae</taxon>
        <taxon>Nyssa</taxon>
    </lineage>
</organism>
<feature type="domain" description="CCHC-type" evidence="6">
    <location>
        <begin position="239"/>
        <end position="254"/>
    </location>
</feature>
<sequence>MIVAIKRFAVVLLHDLPTCVAPNIGILREVGVPESNIVVLLTQQPRAFMTNTDNFKKIVEEVKKMGFDPLRVKFVIAIYALRAMSKSVWKKKMEVFKKWGLSEDEVLVAFGKHPWCMITSEDKIMRVMDFFVNKMGWDSSIVAKRPVLLSLSLEKRIIPRYLVYQVLLSKGLIKKDFNLVTMLVCPEKVFLKKKFQRRNGEEQVLKVTFEGGRGRGRGTYRGRGRGRGRADFNKATVECYRCHQLGHFRYECPSGNKEANYAELDEEEEMLLMSYVELYKARREDAWFLDSGCSNHMCGDRTMFNELDEKFRHSVKLGNNTKMDVMGKGTVKLLLDGVNHVVAEVYYIPELRNNLLSIGQLQERGLAILIKGGVCKIFHPEKGLIIQTNMSANRMFILLPQSQAPSQVQSDQCFHTRTQNLFHLWHRRYGHLSYKGLRTLLYKNMFHLDQSSQQGVPESNIVVLLTYQPRAFMTNTDNFKKIVEEVKKMGFDPLRVKFVIAIHALRAMSKSVWKKKMEVFKKWGLSEDEVLVAFGKHPWCMTTSEDKIMRVMDFFVNKMGWDSSIVAKRPVLLSLSLEKRIIPRHLVYQVLLSKGKVRSFEVTQYGYEKRVLSSLFSFWQLELEAQ</sequence>
<reference evidence="7 8" key="1">
    <citation type="submission" date="2019-09" db="EMBL/GenBank/DDBJ databases">
        <title>A chromosome-level genome assembly of the Chinese tupelo Nyssa sinensis.</title>
        <authorList>
            <person name="Yang X."/>
            <person name="Kang M."/>
            <person name="Yang Y."/>
            <person name="Xiong H."/>
            <person name="Wang M."/>
            <person name="Zhang Z."/>
            <person name="Wang Z."/>
            <person name="Wu H."/>
            <person name="Ma T."/>
            <person name="Liu J."/>
            <person name="Xi Z."/>
        </authorList>
    </citation>
    <scope>NUCLEOTIDE SEQUENCE [LARGE SCALE GENOMIC DNA]</scope>
    <source>
        <strain evidence="7">J267</strain>
        <tissue evidence="7">Leaf</tissue>
    </source>
</reference>
<feature type="signal peptide" evidence="5">
    <location>
        <begin position="1"/>
        <end position="21"/>
    </location>
</feature>
<dbReference type="PROSITE" id="PS50158">
    <property type="entry name" value="ZF_CCHC"/>
    <property type="match status" value="1"/>
</dbReference>
<proteinExistence type="inferred from homology"/>
<evidence type="ECO:0000256" key="2">
    <source>
        <dbReference type="ARBA" id="ARBA00022472"/>
    </source>
</evidence>
<dbReference type="Pfam" id="PF13976">
    <property type="entry name" value="gag_pre-integrs"/>
    <property type="match status" value="1"/>
</dbReference>
<dbReference type="PANTHER" id="PTHR13068:SF166">
    <property type="entry name" value="TRANSCRIPTION TERMINATION FACTOR MTERF15, MITOCHONDRIAL-LIKE"/>
    <property type="match status" value="1"/>
</dbReference>
<evidence type="ECO:0000259" key="6">
    <source>
        <dbReference type="PROSITE" id="PS50158"/>
    </source>
</evidence>
<evidence type="ECO:0000313" key="8">
    <source>
        <dbReference type="Proteomes" id="UP000325577"/>
    </source>
</evidence>
<evidence type="ECO:0000256" key="5">
    <source>
        <dbReference type="SAM" id="SignalP"/>
    </source>
</evidence>
<keyword evidence="5" id="KW-0732">Signal</keyword>
<dbReference type="FunFam" id="1.25.70.10:FF:000001">
    <property type="entry name" value="Mitochondrial transcription termination factor-like"/>
    <property type="match status" value="2"/>
</dbReference>
<dbReference type="SMART" id="SM00733">
    <property type="entry name" value="Mterf"/>
    <property type="match status" value="9"/>
</dbReference>
<gene>
    <name evidence="7" type="ORF">F0562_034810</name>
</gene>
<evidence type="ECO:0000256" key="1">
    <source>
        <dbReference type="ARBA" id="ARBA00007692"/>
    </source>
</evidence>
<protein>
    <recommendedName>
        <fullName evidence="6">CCHC-type domain-containing protein</fullName>
    </recommendedName>
</protein>
<dbReference type="Gene3D" id="1.25.70.10">
    <property type="entry name" value="Transcription termination factor 3, mitochondrial"/>
    <property type="match status" value="2"/>
</dbReference>
<evidence type="ECO:0000256" key="3">
    <source>
        <dbReference type="ARBA" id="ARBA00022946"/>
    </source>
</evidence>
<feature type="chain" id="PRO_5023872053" description="CCHC-type domain-containing protein" evidence="5">
    <location>
        <begin position="22"/>
        <end position="626"/>
    </location>
</feature>
<dbReference type="Pfam" id="PF22936">
    <property type="entry name" value="Pol_BBD"/>
    <property type="match status" value="1"/>
</dbReference>
<dbReference type="InterPro" id="IPR003690">
    <property type="entry name" value="MTERF"/>
</dbReference>
<dbReference type="EMBL" id="CM018045">
    <property type="protein sequence ID" value="KAA8527475.1"/>
    <property type="molecule type" value="Genomic_DNA"/>
</dbReference>
<keyword evidence="4" id="KW-0479">Metal-binding</keyword>
<comment type="similarity">
    <text evidence="1">Belongs to the mTERF family.</text>
</comment>
<dbReference type="AlphaFoldDB" id="A0A5J5A8T6"/>
<evidence type="ECO:0000313" key="7">
    <source>
        <dbReference type="EMBL" id="KAA8527475.1"/>
    </source>
</evidence>
<dbReference type="SUPFAM" id="SSF57756">
    <property type="entry name" value="Retrovirus zinc finger-like domains"/>
    <property type="match status" value="1"/>
</dbReference>